<dbReference type="EMBL" id="MFAM01000046">
    <property type="protein sequence ID" value="OGD78448.1"/>
    <property type="molecule type" value="Genomic_DNA"/>
</dbReference>
<keyword evidence="1" id="KW-0472">Membrane</keyword>
<keyword evidence="1" id="KW-0812">Transmembrane</keyword>
<evidence type="ECO:0000256" key="1">
    <source>
        <dbReference type="SAM" id="Phobius"/>
    </source>
</evidence>
<feature type="transmembrane region" description="Helical" evidence="1">
    <location>
        <begin position="91"/>
        <end position="109"/>
    </location>
</feature>
<protein>
    <submittedName>
        <fullName evidence="3">Uncharacterized protein</fullName>
    </submittedName>
</protein>
<evidence type="ECO:0000313" key="3">
    <source>
        <dbReference type="EMBL" id="OGD78448.1"/>
    </source>
</evidence>
<organism evidence="3 4">
    <name type="scientific">Candidatus Collierbacteria bacterium RIFOXYB1_FULL_49_13</name>
    <dbReference type="NCBI Taxonomy" id="1817728"/>
    <lineage>
        <taxon>Bacteria</taxon>
        <taxon>Candidatus Collieribacteriota</taxon>
    </lineage>
</organism>
<feature type="signal peptide" evidence="2">
    <location>
        <begin position="1"/>
        <end position="25"/>
    </location>
</feature>
<accession>A0A1F5FFL2</accession>
<keyword evidence="2" id="KW-0732">Signal</keyword>
<dbReference type="AlphaFoldDB" id="A0A1F5FFL2"/>
<evidence type="ECO:0000313" key="4">
    <source>
        <dbReference type="Proteomes" id="UP000176682"/>
    </source>
</evidence>
<reference evidence="3 4" key="1">
    <citation type="journal article" date="2016" name="Nat. Commun.">
        <title>Thousands of microbial genomes shed light on interconnected biogeochemical processes in an aquifer system.</title>
        <authorList>
            <person name="Anantharaman K."/>
            <person name="Brown C.T."/>
            <person name="Hug L.A."/>
            <person name="Sharon I."/>
            <person name="Castelle C.J."/>
            <person name="Probst A.J."/>
            <person name="Thomas B.C."/>
            <person name="Singh A."/>
            <person name="Wilkins M.J."/>
            <person name="Karaoz U."/>
            <person name="Brodie E.L."/>
            <person name="Williams K.H."/>
            <person name="Hubbard S.S."/>
            <person name="Banfield J.F."/>
        </authorList>
    </citation>
    <scope>NUCLEOTIDE SEQUENCE [LARGE SCALE GENOMIC DNA]</scope>
</reference>
<evidence type="ECO:0000256" key="2">
    <source>
        <dbReference type="SAM" id="SignalP"/>
    </source>
</evidence>
<name>A0A1F5FFL2_9BACT</name>
<proteinExistence type="predicted"/>
<feature type="transmembrane region" description="Helical" evidence="1">
    <location>
        <begin position="49"/>
        <end position="70"/>
    </location>
</feature>
<comment type="caution">
    <text evidence="3">The sequence shown here is derived from an EMBL/GenBank/DDBJ whole genome shotgun (WGS) entry which is preliminary data.</text>
</comment>
<gene>
    <name evidence="3" type="ORF">A2368_01595</name>
</gene>
<keyword evidence="1" id="KW-1133">Transmembrane helix</keyword>
<dbReference type="Proteomes" id="UP000176682">
    <property type="component" value="Unassembled WGS sequence"/>
</dbReference>
<feature type="chain" id="PRO_5009518558" evidence="2">
    <location>
        <begin position="26"/>
        <end position="122"/>
    </location>
</feature>
<sequence>MKKKITLSILISEILNLISAPLAHAASLSDVYLPGKALGGSGATIGGFVTPLIQNLALLMTGLTFIILLLSGFKYITSHGNPKGTQQAKDMLTYSLVGLVLSIAAYWITKLAFVAAGLDFLF</sequence>